<dbReference type="PRINTS" id="PR00420">
    <property type="entry name" value="RNGMNOXGNASE"/>
</dbReference>
<evidence type="ECO:0000256" key="1">
    <source>
        <dbReference type="ARBA" id="ARBA00007992"/>
    </source>
</evidence>
<dbReference type="GO" id="GO:0016491">
    <property type="term" value="F:oxidoreductase activity"/>
    <property type="evidence" value="ECO:0007669"/>
    <property type="project" value="UniProtKB-KW"/>
</dbReference>
<dbReference type="SUPFAM" id="SSF54373">
    <property type="entry name" value="FAD-linked reductases, C-terminal domain"/>
    <property type="match status" value="1"/>
</dbReference>
<evidence type="ECO:0000256" key="4">
    <source>
        <dbReference type="ARBA" id="ARBA00023002"/>
    </source>
</evidence>
<reference evidence="6 7" key="1">
    <citation type="submission" date="2016-10" db="EMBL/GenBank/DDBJ databases">
        <title>Draft genome sequence of Coniochaeta ligniaria NRRL30616, a lignocellulolytic fungus for bioabatement of inhibitors in plant biomass hydrolysates.</title>
        <authorList>
            <consortium name="DOE Joint Genome Institute"/>
            <person name="Jimenez D.J."/>
            <person name="Hector R.E."/>
            <person name="Riley R."/>
            <person name="Sun H."/>
            <person name="Grigoriev I.V."/>
            <person name="Van Elsas J.D."/>
            <person name="Nichols N.N."/>
        </authorList>
    </citation>
    <scope>NUCLEOTIDE SEQUENCE [LARGE SCALE GENOMIC DNA]</scope>
    <source>
        <strain evidence="6 7">NRRL 30616</strain>
    </source>
</reference>
<dbReference type="InterPro" id="IPR002938">
    <property type="entry name" value="FAD-bd"/>
</dbReference>
<dbReference type="PANTHER" id="PTHR46720:SF3">
    <property type="entry name" value="FAD-BINDING DOMAIN-CONTAINING PROTEIN-RELATED"/>
    <property type="match status" value="1"/>
</dbReference>
<dbReference type="GO" id="GO:0071949">
    <property type="term" value="F:FAD binding"/>
    <property type="evidence" value="ECO:0007669"/>
    <property type="project" value="InterPro"/>
</dbReference>
<keyword evidence="2" id="KW-0285">Flavoprotein</keyword>
<name>A0A1J7J172_9PEZI</name>
<comment type="similarity">
    <text evidence="1">Belongs to the paxM FAD-dependent monooxygenase family.</text>
</comment>
<organism evidence="6 7">
    <name type="scientific">Coniochaeta ligniaria NRRL 30616</name>
    <dbReference type="NCBI Taxonomy" id="1408157"/>
    <lineage>
        <taxon>Eukaryota</taxon>
        <taxon>Fungi</taxon>
        <taxon>Dikarya</taxon>
        <taxon>Ascomycota</taxon>
        <taxon>Pezizomycotina</taxon>
        <taxon>Sordariomycetes</taxon>
        <taxon>Sordariomycetidae</taxon>
        <taxon>Coniochaetales</taxon>
        <taxon>Coniochaetaceae</taxon>
        <taxon>Coniochaeta</taxon>
    </lineage>
</organism>
<dbReference type="Proteomes" id="UP000182658">
    <property type="component" value="Unassembled WGS sequence"/>
</dbReference>
<dbReference type="SUPFAM" id="SSF51905">
    <property type="entry name" value="FAD/NAD(P)-binding domain"/>
    <property type="match status" value="1"/>
</dbReference>
<dbReference type="PANTHER" id="PTHR46720">
    <property type="entry name" value="HYDROXYLASE, PUTATIVE (AFU_ORTHOLOGUE AFUA_3G01460)-RELATED"/>
    <property type="match status" value="1"/>
</dbReference>
<dbReference type="GO" id="GO:0044550">
    <property type="term" value="P:secondary metabolite biosynthetic process"/>
    <property type="evidence" value="ECO:0007669"/>
    <property type="project" value="UniProtKB-ARBA"/>
</dbReference>
<evidence type="ECO:0000313" key="7">
    <source>
        <dbReference type="Proteomes" id="UP000182658"/>
    </source>
</evidence>
<evidence type="ECO:0000256" key="2">
    <source>
        <dbReference type="ARBA" id="ARBA00022630"/>
    </source>
</evidence>
<proteinExistence type="inferred from homology"/>
<dbReference type="InterPro" id="IPR036188">
    <property type="entry name" value="FAD/NAD-bd_sf"/>
</dbReference>
<feature type="domain" description="FAD-binding" evidence="5">
    <location>
        <begin position="143"/>
        <end position="372"/>
    </location>
</feature>
<evidence type="ECO:0000313" key="6">
    <source>
        <dbReference type="EMBL" id="OIW33131.1"/>
    </source>
</evidence>
<accession>A0A1J7J172</accession>
<dbReference type="STRING" id="1408157.A0A1J7J172"/>
<keyword evidence="3" id="KW-0274">FAD</keyword>
<dbReference type="OrthoDB" id="417877at2759"/>
<dbReference type="InParanoid" id="A0A1J7J172"/>
<keyword evidence="4" id="KW-0560">Oxidoreductase</keyword>
<protein>
    <submittedName>
        <fullName evidence="6">Mannitol 1-phosphate dehydrogenase</fullName>
    </submittedName>
</protein>
<evidence type="ECO:0000259" key="5">
    <source>
        <dbReference type="Pfam" id="PF01494"/>
    </source>
</evidence>
<sequence>MAPPPEFCQPPIKPFEVAIVGGGISGLTLALHLLIHRVPTKLYEQAPRFGEIGAGVAFGPNSAKALSLISPHICKAFEDAETNNLAETKKSVWFDFRYGDTCDGRRPDGGLICTLECDGGQRAVRRSAFLDGLVKLLPSGVAEFGKRVESFTQDRDGVTLCFQDGSTAKHDVVVGCDGVKSRIRKCLLGEDDAASTPTFSGKYAYRGLIPMQQAAAELGPELAGNSQMYLGRHGHVLTFPISQGDTMNVVAFGSANAWDSAQWVKPVAKKDVINEYSHWGHSVRRIIDMIQQPDVWALFDHPPATTYYDGLVSIMGDAAHASTPHKGGGAGMAVEDAYILGNLLGAISDKSHIQGALAAYDATRRARTQRLVVDSREQGMLFDLELGFDDPDQLASNISQRMKWLWDYDITNELEEAYSLLKVHCAPLAVST</sequence>
<dbReference type="EMBL" id="KV875094">
    <property type="protein sequence ID" value="OIW33131.1"/>
    <property type="molecule type" value="Genomic_DNA"/>
</dbReference>
<keyword evidence="7" id="KW-1185">Reference proteome</keyword>
<dbReference type="Gene3D" id="3.50.50.60">
    <property type="entry name" value="FAD/NAD(P)-binding domain"/>
    <property type="match status" value="1"/>
</dbReference>
<gene>
    <name evidence="6" type="ORF">CONLIGDRAFT_628054</name>
</gene>
<dbReference type="Pfam" id="PF01494">
    <property type="entry name" value="FAD_binding_3"/>
    <property type="match status" value="1"/>
</dbReference>
<dbReference type="FunFam" id="3.50.50.60:FF:000153">
    <property type="entry name" value="Salicylate hydroxylase, putative"/>
    <property type="match status" value="1"/>
</dbReference>
<dbReference type="InterPro" id="IPR051104">
    <property type="entry name" value="FAD_monoxygenase"/>
</dbReference>
<evidence type="ECO:0000256" key="3">
    <source>
        <dbReference type="ARBA" id="ARBA00022827"/>
    </source>
</evidence>
<dbReference type="AlphaFoldDB" id="A0A1J7J172"/>